<dbReference type="PANTHER" id="PTHR36919">
    <property type="entry name" value="BLR1215 PROTEIN"/>
    <property type="match status" value="1"/>
</dbReference>
<dbReference type="InterPro" id="IPR019223">
    <property type="entry name" value="DUF2147"/>
</dbReference>
<evidence type="ECO:0000259" key="2">
    <source>
        <dbReference type="Pfam" id="PF09917"/>
    </source>
</evidence>
<comment type="caution">
    <text evidence="3">The sequence shown here is derived from an EMBL/GenBank/DDBJ whole genome shotgun (WGS) entry which is preliminary data.</text>
</comment>
<dbReference type="Pfam" id="PF09917">
    <property type="entry name" value="DUF2147"/>
    <property type="match status" value="1"/>
</dbReference>
<organism evidence="3 4">
    <name type="scientific">Methylobacterium haplocladii</name>
    <dbReference type="NCBI Taxonomy" id="1176176"/>
    <lineage>
        <taxon>Bacteria</taxon>
        <taxon>Pseudomonadati</taxon>
        <taxon>Pseudomonadota</taxon>
        <taxon>Alphaproteobacteria</taxon>
        <taxon>Hyphomicrobiales</taxon>
        <taxon>Methylobacteriaceae</taxon>
        <taxon>Methylobacterium</taxon>
    </lineage>
</organism>
<keyword evidence="1" id="KW-0732">Signal</keyword>
<evidence type="ECO:0000256" key="1">
    <source>
        <dbReference type="SAM" id="SignalP"/>
    </source>
</evidence>
<keyword evidence="4" id="KW-1185">Reference proteome</keyword>
<accession>A0A512IJX8</accession>
<dbReference type="AlphaFoldDB" id="A0A512IJX8"/>
<proteinExistence type="predicted"/>
<feature type="domain" description="DUF2147" evidence="2">
    <location>
        <begin position="39"/>
        <end position="144"/>
    </location>
</feature>
<dbReference type="OrthoDB" id="9811671at2"/>
<dbReference type="Proteomes" id="UP000321258">
    <property type="component" value="Unassembled WGS sequence"/>
</dbReference>
<reference evidence="3 4" key="1">
    <citation type="submission" date="2019-07" db="EMBL/GenBank/DDBJ databases">
        <title>Whole genome shotgun sequence of Methylobacterium haplocladii NBRC 107714.</title>
        <authorList>
            <person name="Hosoyama A."/>
            <person name="Uohara A."/>
            <person name="Ohji S."/>
            <person name="Ichikawa N."/>
        </authorList>
    </citation>
    <scope>NUCLEOTIDE SEQUENCE [LARGE SCALE GENOMIC DNA]</scope>
    <source>
        <strain evidence="3 4">NBRC 107714</strain>
    </source>
</reference>
<dbReference type="RefSeq" id="WP_147076315.1">
    <property type="nucleotide sequence ID" value="NZ_BJZT01000004.1"/>
</dbReference>
<feature type="signal peptide" evidence="1">
    <location>
        <begin position="1"/>
        <end position="31"/>
    </location>
</feature>
<sequence>MTTGHATQPRISSVAALTLALSMLAANPASAQRGADPTGLWLTESRASQVRVARCGGGYCGTLVSVSGSGVDANNPDPALKSRKLVGVQILTAGTPSGDGFQGSLYNPTDGKSYSGSMTPKGPDRLEVSGCVLRVICKSQTWTRLK</sequence>
<name>A0A512IJX8_9HYPH</name>
<evidence type="ECO:0000313" key="3">
    <source>
        <dbReference type="EMBL" id="GEO98027.1"/>
    </source>
</evidence>
<protein>
    <recommendedName>
        <fullName evidence="2">DUF2147 domain-containing protein</fullName>
    </recommendedName>
</protein>
<dbReference type="PANTHER" id="PTHR36919:SF2">
    <property type="entry name" value="BLL6627 PROTEIN"/>
    <property type="match status" value="1"/>
</dbReference>
<dbReference type="EMBL" id="BJZT01000004">
    <property type="protein sequence ID" value="GEO98027.1"/>
    <property type="molecule type" value="Genomic_DNA"/>
</dbReference>
<evidence type="ECO:0000313" key="4">
    <source>
        <dbReference type="Proteomes" id="UP000321258"/>
    </source>
</evidence>
<dbReference type="Gene3D" id="2.40.128.520">
    <property type="match status" value="1"/>
</dbReference>
<feature type="chain" id="PRO_5021951823" description="DUF2147 domain-containing protein" evidence="1">
    <location>
        <begin position="32"/>
        <end position="146"/>
    </location>
</feature>
<gene>
    <name evidence="3" type="ORF">MHA02_04150</name>
</gene>